<feature type="transmembrane region" description="Helical" evidence="8">
    <location>
        <begin position="367"/>
        <end position="390"/>
    </location>
</feature>
<keyword evidence="3" id="KW-0813">Transport</keyword>
<feature type="transmembrane region" description="Helical" evidence="8">
    <location>
        <begin position="345"/>
        <end position="361"/>
    </location>
</feature>
<name>A0AB39L4K0_9MICC</name>
<evidence type="ECO:0000256" key="6">
    <source>
        <dbReference type="ARBA" id="ARBA00022989"/>
    </source>
</evidence>
<dbReference type="SUPFAM" id="SSF103473">
    <property type="entry name" value="MFS general substrate transporter"/>
    <property type="match status" value="1"/>
</dbReference>
<dbReference type="AlphaFoldDB" id="A0AB39L4K0"/>
<dbReference type="PANTHER" id="PTHR42718:SF9">
    <property type="entry name" value="MAJOR FACILITATOR SUPERFAMILY MULTIDRUG TRANSPORTER MFSC"/>
    <property type="match status" value="1"/>
</dbReference>
<dbReference type="NCBIfam" id="TIGR00711">
    <property type="entry name" value="efflux_EmrB"/>
    <property type="match status" value="1"/>
</dbReference>
<dbReference type="PANTHER" id="PTHR42718">
    <property type="entry name" value="MAJOR FACILITATOR SUPERFAMILY MULTIDRUG TRANSPORTER MFSC"/>
    <property type="match status" value="1"/>
</dbReference>
<feature type="transmembrane region" description="Helical" evidence="8">
    <location>
        <begin position="310"/>
        <end position="333"/>
    </location>
</feature>
<dbReference type="Pfam" id="PF07690">
    <property type="entry name" value="MFS_1"/>
    <property type="match status" value="2"/>
</dbReference>
<dbReference type="InterPro" id="IPR036259">
    <property type="entry name" value="MFS_trans_sf"/>
</dbReference>
<feature type="transmembrane region" description="Helical" evidence="8">
    <location>
        <begin position="416"/>
        <end position="439"/>
    </location>
</feature>
<feature type="transmembrane region" description="Helical" evidence="8">
    <location>
        <begin position="235"/>
        <end position="254"/>
    </location>
</feature>
<dbReference type="EMBL" id="CP163302">
    <property type="protein sequence ID" value="XDP45422.1"/>
    <property type="molecule type" value="Genomic_DNA"/>
</dbReference>
<dbReference type="PRINTS" id="PR01036">
    <property type="entry name" value="TCRTETB"/>
</dbReference>
<dbReference type="InterPro" id="IPR004638">
    <property type="entry name" value="EmrB-like"/>
</dbReference>
<gene>
    <name evidence="10" type="ORF">AB5L97_19540</name>
</gene>
<feature type="domain" description="Major facilitator superfamily (MFS) profile" evidence="9">
    <location>
        <begin position="22"/>
        <end position="476"/>
    </location>
</feature>
<dbReference type="InterPro" id="IPR020846">
    <property type="entry name" value="MFS_dom"/>
</dbReference>
<evidence type="ECO:0000256" key="8">
    <source>
        <dbReference type="SAM" id="Phobius"/>
    </source>
</evidence>
<keyword evidence="4" id="KW-1003">Cell membrane</keyword>
<feature type="transmembrane region" description="Helical" evidence="8">
    <location>
        <begin position="60"/>
        <end position="80"/>
    </location>
</feature>
<reference evidence="10" key="1">
    <citation type="submission" date="2024-07" db="EMBL/GenBank/DDBJ databases">
        <authorList>
            <person name="fu j."/>
        </authorList>
    </citation>
    <scope>NUCLEOTIDE SEQUENCE</scope>
    <source>
        <strain evidence="10">P10A9</strain>
    </source>
</reference>
<evidence type="ECO:0000256" key="4">
    <source>
        <dbReference type="ARBA" id="ARBA00022475"/>
    </source>
</evidence>
<evidence type="ECO:0000256" key="2">
    <source>
        <dbReference type="ARBA" id="ARBA00008537"/>
    </source>
</evidence>
<dbReference type="GO" id="GO:0005886">
    <property type="term" value="C:plasma membrane"/>
    <property type="evidence" value="ECO:0007669"/>
    <property type="project" value="UniProtKB-SubCell"/>
</dbReference>
<evidence type="ECO:0000256" key="5">
    <source>
        <dbReference type="ARBA" id="ARBA00022692"/>
    </source>
</evidence>
<organism evidence="10">
    <name type="scientific">Sinomonas puerhi</name>
    <dbReference type="NCBI Taxonomy" id="3238584"/>
    <lineage>
        <taxon>Bacteria</taxon>
        <taxon>Bacillati</taxon>
        <taxon>Actinomycetota</taxon>
        <taxon>Actinomycetes</taxon>
        <taxon>Micrococcales</taxon>
        <taxon>Micrococcaceae</taxon>
        <taxon>Sinomonas</taxon>
    </lineage>
</organism>
<dbReference type="KEGG" id="spue:AB5L97_19540"/>
<dbReference type="GO" id="GO:0022857">
    <property type="term" value="F:transmembrane transporter activity"/>
    <property type="evidence" value="ECO:0007669"/>
    <property type="project" value="InterPro"/>
</dbReference>
<evidence type="ECO:0000256" key="7">
    <source>
        <dbReference type="ARBA" id="ARBA00023136"/>
    </source>
</evidence>
<comment type="similarity">
    <text evidence="2">Belongs to the major facilitator superfamily. EmrB family.</text>
</comment>
<evidence type="ECO:0000256" key="1">
    <source>
        <dbReference type="ARBA" id="ARBA00004651"/>
    </source>
</evidence>
<evidence type="ECO:0000259" key="9">
    <source>
        <dbReference type="PROSITE" id="PS50850"/>
    </source>
</evidence>
<dbReference type="CDD" id="cd17503">
    <property type="entry name" value="MFS_LmrB_MDR_like"/>
    <property type="match status" value="1"/>
</dbReference>
<dbReference type="InterPro" id="IPR011701">
    <property type="entry name" value="MFS"/>
</dbReference>
<protein>
    <submittedName>
        <fullName evidence="10">MDR family MFS transporter</fullName>
    </submittedName>
</protein>
<feature type="transmembrane region" description="Helical" evidence="8">
    <location>
        <begin position="281"/>
        <end position="304"/>
    </location>
</feature>
<proteinExistence type="inferred from homology"/>
<keyword evidence="6 8" id="KW-1133">Transmembrane helix</keyword>
<evidence type="ECO:0000256" key="3">
    <source>
        <dbReference type="ARBA" id="ARBA00022448"/>
    </source>
</evidence>
<feature type="transmembrane region" description="Helical" evidence="8">
    <location>
        <begin position="87"/>
        <end position="106"/>
    </location>
</feature>
<feature type="transmembrane region" description="Helical" evidence="8">
    <location>
        <begin position="21"/>
        <end position="40"/>
    </location>
</feature>
<sequence length="496" mass="51450">MSAAPPPASAQKTPATRSITVAITVLVLAALVMILNETVLSVALPQLMTDFAVSAATAQWLTTGFMLTMAVVIPTTGYLLQRFSTRGLFATAILFFLAGTAIAAFAPTFGVMLVARVVQAFGTAIILPLLMTTTLHWVAPSHRGTVMGLNSVVISVAPAIGPTLAGVVMHSLNWRWIFGLLLPLIVILWILGVSVIRMPHAAQSPRLDALSVVLSAFGFGGLVYSLATIETLFEGSWAPVVAFVVGVMALTVFIRRQGRLTRESGGALLDLRPFRVKNFRVSLVVIMMAMGMMLGTVVVLPIYLQDGLAVSVLTTGLLLLPGGLIQGIISPIIGRVYDRIGPRPLVIPGAVLMAAGQWWFTTMGESTALAAVVAMHVLFSVGMAMVMTPLRTVSLGSLPRELYGHGSAIVNTMQQLAGAAGTALFVTALSVGAAAAAAGTGVAEALANGTHGAFILGGMVSLAAILVSLFVKRLAPHDDGAPSAVVDAPAAEAASV</sequence>
<dbReference type="RefSeq" id="WP_369045956.1">
    <property type="nucleotide sequence ID" value="NZ_CP163302.1"/>
</dbReference>
<keyword evidence="5 8" id="KW-0812">Transmembrane</keyword>
<feature type="transmembrane region" description="Helical" evidence="8">
    <location>
        <begin position="209"/>
        <end position="229"/>
    </location>
</feature>
<dbReference type="Gene3D" id="1.20.1720.10">
    <property type="entry name" value="Multidrug resistance protein D"/>
    <property type="match status" value="1"/>
</dbReference>
<evidence type="ECO:0000313" key="10">
    <source>
        <dbReference type="EMBL" id="XDP45422.1"/>
    </source>
</evidence>
<feature type="transmembrane region" description="Helical" evidence="8">
    <location>
        <begin position="118"/>
        <end position="139"/>
    </location>
</feature>
<comment type="subcellular location">
    <subcellularLocation>
        <location evidence="1">Cell membrane</location>
        <topology evidence="1">Multi-pass membrane protein</topology>
    </subcellularLocation>
</comment>
<keyword evidence="7 8" id="KW-0472">Membrane</keyword>
<feature type="transmembrane region" description="Helical" evidence="8">
    <location>
        <begin position="176"/>
        <end position="197"/>
    </location>
</feature>
<feature type="transmembrane region" description="Helical" evidence="8">
    <location>
        <begin position="151"/>
        <end position="170"/>
    </location>
</feature>
<dbReference type="PROSITE" id="PS50850">
    <property type="entry name" value="MFS"/>
    <property type="match status" value="1"/>
</dbReference>
<accession>A0AB39L4K0</accession>
<feature type="transmembrane region" description="Helical" evidence="8">
    <location>
        <begin position="451"/>
        <end position="471"/>
    </location>
</feature>
<dbReference type="Gene3D" id="1.20.1250.20">
    <property type="entry name" value="MFS general substrate transporter like domains"/>
    <property type="match status" value="1"/>
</dbReference>